<dbReference type="InterPro" id="IPR003593">
    <property type="entry name" value="AAA+_ATPase"/>
</dbReference>
<feature type="domain" description="HTH luxR-type" evidence="4">
    <location>
        <begin position="797"/>
        <end position="862"/>
    </location>
</feature>
<dbReference type="Pfam" id="PF00196">
    <property type="entry name" value="GerE"/>
    <property type="match status" value="1"/>
</dbReference>
<dbReference type="InterPro" id="IPR059106">
    <property type="entry name" value="WHD_MalT"/>
</dbReference>
<name>A0ABP6ZPK1_9ACTN</name>
<dbReference type="EMBL" id="BAABAB010000009">
    <property type="protein sequence ID" value="GAA3612826.1"/>
    <property type="molecule type" value="Genomic_DNA"/>
</dbReference>
<keyword evidence="2" id="KW-0238">DNA-binding</keyword>
<evidence type="ECO:0000259" key="4">
    <source>
        <dbReference type="PROSITE" id="PS50043"/>
    </source>
</evidence>
<sequence>MPGVRLAAEPYAPPYVVAAPPPPAHAIDRPAALDELDSAVGANRVVLVIAPAGYGKTTTLSAWAARSARPLAWLSLTAADKHPQRLERGLLTALEPLWRTGAARLEDLLQHPLPLHPAGDPVLVLDDVHLLGPAASGVLGTLVERAPAGLRIVLSSRSRPLLRLQRINVAGGLGEVSIDRLAFSAEEVRLAAARLDRPLSEDQATRLLGLTAGWPVAVRLALLSGPEPSGRLATGGQLRLATLTDYLIEEILGDLPPVLRDLLLELSVSDWLTGRLAIELSGDELAPAMLDDAISRGLPLERRGDFRGEPVYRWHPLVAEQCRVLLQRRDPRLADRLHLRAARFLASTDPALAARHALSGRSPELAAEIILGHWLGSVLHGDFAVLEDICRQLPHPWSENPDIVSVLAACRSADDDPVRAAELRRRAGLLALAGGPEARERHRVTELLSDLLVADDAETLVRTCEQVREVLTDTTLLHGAERACAWFLVAFADVRLRRGTAVGALREAAALSRAEGLDDLAERAVANLVFALAFAGDFAASEALLAESARDENARWRRTEGSPESFAVGWISLWRDDPDRAAEFFRRCIAAGGAMTSFATMARIWSASVAADSDDPVIVRRAEAALDEVRNTTVQGVPLNVYRGMARAQLALAAGRPDAAVAILDEVLPGADNMPATLAFAAETYLSCHRPDAARSCLDALHTVDSVPSYVAVAALVVEALLVVDRAGAEDGQTEQVHALLERALALASPGRVLHPFVRADPRLPVIMAAHAQRGSAHEEMLAAVLGRIAERRADARPVPGLTLSSREREVLGYLQTGLSTAEIADALFISLNTLKTHQRSIYRKLGVASRREAIKASRDPRLRASG</sequence>
<dbReference type="SUPFAM" id="SSF52540">
    <property type="entry name" value="P-loop containing nucleoside triphosphate hydrolases"/>
    <property type="match status" value="1"/>
</dbReference>
<dbReference type="Gene3D" id="1.10.10.10">
    <property type="entry name" value="Winged helix-like DNA-binding domain superfamily/Winged helix DNA-binding domain"/>
    <property type="match status" value="1"/>
</dbReference>
<keyword evidence="6" id="KW-1185">Reference proteome</keyword>
<dbReference type="SUPFAM" id="SSF48452">
    <property type="entry name" value="TPR-like"/>
    <property type="match status" value="1"/>
</dbReference>
<dbReference type="InterPro" id="IPR016032">
    <property type="entry name" value="Sig_transdc_resp-reg_C-effctor"/>
</dbReference>
<dbReference type="Pfam" id="PF25873">
    <property type="entry name" value="WHD_MalT"/>
    <property type="match status" value="1"/>
</dbReference>
<accession>A0ABP6ZPK1</accession>
<reference evidence="6" key="1">
    <citation type="journal article" date="2019" name="Int. J. Syst. Evol. Microbiol.">
        <title>The Global Catalogue of Microorganisms (GCM) 10K type strain sequencing project: providing services to taxonomists for standard genome sequencing and annotation.</title>
        <authorList>
            <consortium name="The Broad Institute Genomics Platform"/>
            <consortium name="The Broad Institute Genome Sequencing Center for Infectious Disease"/>
            <person name="Wu L."/>
            <person name="Ma J."/>
        </authorList>
    </citation>
    <scope>NUCLEOTIDE SEQUENCE [LARGE SCALE GENOMIC DNA]</scope>
    <source>
        <strain evidence="6">JCM 16929</strain>
    </source>
</reference>
<dbReference type="PROSITE" id="PS00622">
    <property type="entry name" value="HTH_LUXR_1"/>
    <property type="match status" value="1"/>
</dbReference>
<dbReference type="InterPro" id="IPR027417">
    <property type="entry name" value="P-loop_NTPase"/>
</dbReference>
<comment type="caution">
    <text evidence="5">The sequence shown here is derived from an EMBL/GenBank/DDBJ whole genome shotgun (WGS) entry which is preliminary data.</text>
</comment>
<dbReference type="InterPro" id="IPR000792">
    <property type="entry name" value="Tscrpt_reg_LuxR_C"/>
</dbReference>
<dbReference type="PROSITE" id="PS50043">
    <property type="entry name" value="HTH_LUXR_2"/>
    <property type="match status" value="1"/>
</dbReference>
<dbReference type="SMART" id="SM00421">
    <property type="entry name" value="HTH_LUXR"/>
    <property type="match status" value="1"/>
</dbReference>
<dbReference type="InterPro" id="IPR011990">
    <property type="entry name" value="TPR-like_helical_dom_sf"/>
</dbReference>
<dbReference type="RefSeq" id="WP_344802633.1">
    <property type="nucleotide sequence ID" value="NZ_BAABAB010000009.1"/>
</dbReference>
<dbReference type="Gene3D" id="3.40.50.300">
    <property type="entry name" value="P-loop containing nucleotide triphosphate hydrolases"/>
    <property type="match status" value="1"/>
</dbReference>
<dbReference type="PANTHER" id="PTHR44688:SF16">
    <property type="entry name" value="DNA-BINDING TRANSCRIPTIONAL ACTIVATOR DEVR_DOSR"/>
    <property type="match status" value="1"/>
</dbReference>
<dbReference type="Gene3D" id="1.25.40.10">
    <property type="entry name" value="Tetratricopeptide repeat domain"/>
    <property type="match status" value="1"/>
</dbReference>
<gene>
    <name evidence="5" type="ORF">GCM10022236_13250</name>
</gene>
<evidence type="ECO:0000256" key="3">
    <source>
        <dbReference type="ARBA" id="ARBA00023163"/>
    </source>
</evidence>
<dbReference type="PANTHER" id="PTHR44688">
    <property type="entry name" value="DNA-BINDING TRANSCRIPTIONAL ACTIVATOR DEVR_DOSR"/>
    <property type="match status" value="1"/>
</dbReference>
<organism evidence="5 6">
    <name type="scientific">Microlunatus ginsengisoli</name>
    <dbReference type="NCBI Taxonomy" id="363863"/>
    <lineage>
        <taxon>Bacteria</taxon>
        <taxon>Bacillati</taxon>
        <taxon>Actinomycetota</taxon>
        <taxon>Actinomycetes</taxon>
        <taxon>Propionibacteriales</taxon>
        <taxon>Propionibacteriaceae</taxon>
        <taxon>Microlunatus</taxon>
    </lineage>
</organism>
<evidence type="ECO:0000313" key="6">
    <source>
        <dbReference type="Proteomes" id="UP001501490"/>
    </source>
</evidence>
<evidence type="ECO:0000313" key="5">
    <source>
        <dbReference type="EMBL" id="GAA3612826.1"/>
    </source>
</evidence>
<proteinExistence type="predicted"/>
<dbReference type="CDD" id="cd06170">
    <property type="entry name" value="LuxR_C_like"/>
    <property type="match status" value="1"/>
</dbReference>
<evidence type="ECO:0000256" key="2">
    <source>
        <dbReference type="ARBA" id="ARBA00023125"/>
    </source>
</evidence>
<protein>
    <recommendedName>
        <fullName evidence="4">HTH luxR-type domain-containing protein</fullName>
    </recommendedName>
</protein>
<evidence type="ECO:0000256" key="1">
    <source>
        <dbReference type="ARBA" id="ARBA00023015"/>
    </source>
</evidence>
<keyword evidence="3" id="KW-0804">Transcription</keyword>
<dbReference type="Proteomes" id="UP001501490">
    <property type="component" value="Unassembled WGS sequence"/>
</dbReference>
<dbReference type="PRINTS" id="PR00038">
    <property type="entry name" value="HTHLUXR"/>
</dbReference>
<dbReference type="SUPFAM" id="SSF46894">
    <property type="entry name" value="C-terminal effector domain of the bipartite response regulators"/>
    <property type="match status" value="1"/>
</dbReference>
<dbReference type="InterPro" id="IPR036388">
    <property type="entry name" value="WH-like_DNA-bd_sf"/>
</dbReference>
<dbReference type="SMART" id="SM00382">
    <property type="entry name" value="AAA"/>
    <property type="match status" value="1"/>
</dbReference>
<keyword evidence="1" id="KW-0805">Transcription regulation</keyword>